<protein>
    <recommendedName>
        <fullName evidence="7">Tetratricopeptide repeat protein</fullName>
    </recommendedName>
</protein>
<dbReference type="InterPro" id="IPR011990">
    <property type="entry name" value="TPR-like_helical_dom_sf"/>
</dbReference>
<comment type="caution">
    <text evidence="5">The sequence shown here is derived from an EMBL/GenBank/DDBJ whole genome shotgun (WGS) entry which is preliminary data.</text>
</comment>
<evidence type="ECO:0000256" key="4">
    <source>
        <dbReference type="SAM" id="SignalP"/>
    </source>
</evidence>
<organism evidence="5 6">
    <name type="scientific">Lujinxingia litoralis</name>
    <dbReference type="NCBI Taxonomy" id="2211119"/>
    <lineage>
        <taxon>Bacteria</taxon>
        <taxon>Deltaproteobacteria</taxon>
        <taxon>Bradymonadales</taxon>
        <taxon>Lujinxingiaceae</taxon>
        <taxon>Lujinxingia</taxon>
    </lineage>
</organism>
<evidence type="ECO:0000313" key="5">
    <source>
        <dbReference type="EMBL" id="RAL21574.1"/>
    </source>
</evidence>
<keyword evidence="4" id="KW-0732">Signal</keyword>
<feature type="chain" id="PRO_5016379561" description="Tetratricopeptide repeat protein" evidence="4">
    <location>
        <begin position="24"/>
        <end position="1925"/>
    </location>
</feature>
<proteinExistence type="predicted"/>
<reference evidence="5 6" key="1">
    <citation type="submission" date="2018-05" db="EMBL/GenBank/DDBJ databases">
        <title>Lujinxingia marina gen. nov. sp. nov., a new facultative anaerobic member of the class Deltaproteobacteria, and proposal of Lujinxingaceae fam. nov.</title>
        <authorList>
            <person name="Li C.-M."/>
        </authorList>
    </citation>
    <scope>NUCLEOTIDE SEQUENCE [LARGE SCALE GENOMIC DNA]</scope>
    <source>
        <strain evidence="5 6">B210</strain>
    </source>
</reference>
<feature type="signal peptide" evidence="4">
    <location>
        <begin position="1"/>
        <end position="23"/>
    </location>
</feature>
<feature type="repeat" description="TPR" evidence="3">
    <location>
        <begin position="1851"/>
        <end position="1884"/>
    </location>
</feature>
<dbReference type="InterPro" id="IPR052346">
    <property type="entry name" value="O-mannosyl-transferase_TMTC"/>
</dbReference>
<dbReference type="PANTHER" id="PTHR44227">
    <property type="match status" value="1"/>
</dbReference>
<evidence type="ECO:0000256" key="3">
    <source>
        <dbReference type="PROSITE-ProRule" id="PRU00339"/>
    </source>
</evidence>
<keyword evidence="2 3" id="KW-0802">TPR repeat</keyword>
<evidence type="ECO:0000256" key="1">
    <source>
        <dbReference type="ARBA" id="ARBA00022737"/>
    </source>
</evidence>
<evidence type="ECO:0000313" key="6">
    <source>
        <dbReference type="Proteomes" id="UP000249169"/>
    </source>
</evidence>
<keyword evidence="6" id="KW-1185">Reference proteome</keyword>
<dbReference type="OrthoDB" id="9766710at2"/>
<sequence>MMKLLARRRSYALGWLLATTLLAGCAHDLQRGQDALNAGDFPRAEALARQELEREPDSPTASLLLAEALAGRGDHQGALQPALRAENSGEFGERAAALVARIYEALNDASEAALAYLRARQHAPSALDDAQMVALLERGITHAEVRRQYNLLIQLRPALRALAPEHPAADRDKERTEILSRSYDLTQRDKSVEAIELLEDALATDPSFEQAAGELGSYYASLDLKEQALRIWHTTAAEFDEPSRRQEILSRFAQRAVDANAPGVAVELLNEAIALLTAPDEELPPLYQRLASAHLSLNQPDRAEEALRASLNARTSPPNAATYTELARLAINEGAPELALTLLLEAPETLAPDWAFTSTLGNLLAARARLDEVEALLNRFVEANPPAHLSLRHAAGWAHERNNFELARSLYERALQYPQTDPMAYRALGLVLLELKEREAMLEAFYAYLKAVDHRVEPTLEIATQLQHERFFEEARAILRRLGDQQHQNIVVAQHLAGLYMAWGRPSDAEAAFEAWIDARGNQDADILLVATRFARFGEPGRALHFYQRSARGGNAHSWLNIASIHLEQARYSAMSQALDTYLEAIEPELRSNALQHALAHYRQAAMPARIEATLVALVDAQPNAWRFAEQLSDHYFLTGRDQQGIDTLVLFIERAEQPRAAFDRILRLLLARERATAALPLAHRIFAGRDDFESSMALGDVYDAVQRGASEQDAAAFRRRALKHYRRALKLAAPSSDWRSLAERWHRAHYFEVAAPAFEQALKAGVRPAELMFAYAEALLELGQHQRAETLLEQFHRDASRSLNPTITIAELLVEHQRYTAAEPYLNYAFASANETARRQAFTMLATLYRSQDRLDEIDALIDSYLAGASNTLVARQMVLSVLENAGMWDSAITQLERIATMGPGEQTYLIALNHFRAGRTDQATELLTAWATKSARAEAWIAAADFLANHGQLDRAIPMLNQGIARLPGERSLRLSRARLHARAGAVDAALEDAAFCREDPDTCDPAHLRDLSQTLAAAGYEGHVEALLGAHAPSAQHLSAPPIGRAHPDLLTGDPARARAWVEKVQTHGLPLFEVVNRLDQSGHYALSNELITTEMSEGDPATASALLLNRQVSATPGAALSDPAQALRRVVDPLERSNERFIGPLGDAFLRMGRTSEAMAYLRAAVDAGDTTYRGQLAHTLILNRQVEEGFQHLLRSVLESPQPSAAIDSAVLRLNLTQRPDLVARLLDDVAARHTHTAGAFPLKILHDLDSHGDIATSRAEIDRHLAWLQGLQGANFGGRQASVVTEDAILGALEAIASQGYVDDALAHLDTLPDALQNAPRASRLRLRAALLRGDTRGADQATDAWLASSDHDQDAALALAQDLLAFSELERASALLNAARERSPGNLRIFSGQLAILRARGASEDQVSQATDAFLQVTADPQLARQNLIDTLHNLGYSESAHSLAIHDADLTPVGHALTRALNSAIYQGDVDQVRALIDPILRTDDNAGKSLQDALSRALSAPEPAIPLTILDGLQRLAPAALKWKLARIELLLRTGDIEEARTQIRNYIDQTGAQLTAIDGLIVLLENEFLDVELARVVAPALEGQALSPLHLSSFAAAELALGFPERADHWLERLDRTPNAAALRLTIARKLYRRRHYQPALHALGPALPDEDATRRAARLTAQLGLGQASADDLIDAMADGLPSISVLYDGLVAAFEGSDPVHAVSLMATLVATPATAPNLAAQNLQLVLLAAVRASPGRGRFTTIRFLDEHLPHLHRTARITWSDVTAQFASVNEAHAPDAAYDIYRDVITSSLVTSPEQSPLPIAMNNLAYLYATTNKHTDQGLDLVNRAMALAGERNASYIDTLGWLHFRQGDLDTAEKEIRRALRALPGDTQGLVEINDHLAEILRARGRYHEATWIQLYADRLRERSLFD</sequence>
<dbReference type="InterPro" id="IPR019734">
    <property type="entry name" value="TPR_rpt"/>
</dbReference>
<gene>
    <name evidence="5" type="ORF">DL240_12005</name>
</gene>
<dbReference type="SUPFAM" id="SSF48452">
    <property type="entry name" value="TPR-like"/>
    <property type="match status" value="6"/>
</dbReference>
<dbReference type="PANTHER" id="PTHR44227:SF3">
    <property type="entry name" value="PROTEIN O-MANNOSYL-TRANSFERASE TMTC4"/>
    <property type="match status" value="1"/>
</dbReference>
<dbReference type="Pfam" id="PF13432">
    <property type="entry name" value="TPR_16"/>
    <property type="match status" value="3"/>
</dbReference>
<dbReference type="EMBL" id="QHKO01000005">
    <property type="protein sequence ID" value="RAL21574.1"/>
    <property type="molecule type" value="Genomic_DNA"/>
</dbReference>
<dbReference type="RefSeq" id="WP_111730139.1">
    <property type="nucleotide sequence ID" value="NZ_QHKO01000005.1"/>
</dbReference>
<evidence type="ECO:0008006" key="7">
    <source>
        <dbReference type="Google" id="ProtNLM"/>
    </source>
</evidence>
<dbReference type="Gene3D" id="1.25.40.10">
    <property type="entry name" value="Tetratricopeptide repeat domain"/>
    <property type="match status" value="6"/>
</dbReference>
<evidence type="ECO:0000256" key="2">
    <source>
        <dbReference type="ARBA" id="ARBA00022803"/>
    </source>
</evidence>
<keyword evidence="1" id="KW-0677">Repeat</keyword>
<dbReference type="Proteomes" id="UP000249169">
    <property type="component" value="Unassembled WGS sequence"/>
</dbReference>
<accession>A0A328C3H1</accession>
<dbReference type="PROSITE" id="PS50005">
    <property type="entry name" value="TPR"/>
    <property type="match status" value="1"/>
</dbReference>
<name>A0A328C3H1_9DELT</name>
<dbReference type="PROSITE" id="PS51257">
    <property type="entry name" value="PROKAR_LIPOPROTEIN"/>
    <property type="match status" value="1"/>
</dbReference>
<dbReference type="SMART" id="SM00028">
    <property type="entry name" value="TPR"/>
    <property type="match status" value="7"/>
</dbReference>